<keyword evidence="3 5" id="KW-0808">Transferase</keyword>
<dbReference type="InterPro" id="IPR051052">
    <property type="entry name" value="Diverse_substrate_MTase"/>
</dbReference>
<reference evidence="5 6" key="1">
    <citation type="submission" date="2017-02" db="EMBL/GenBank/DDBJ databases">
        <authorList>
            <person name="Peterson S.W."/>
        </authorList>
    </citation>
    <scope>NUCLEOTIDE SEQUENCE [LARGE SCALE GENOMIC DNA]</scope>
    <source>
        <strain evidence="5 6">B Ar 00.02</strain>
    </source>
</reference>
<sequence length="264" mass="28953">MSRPAAGAPLPNLPSGGPAIDASRRLAFGAAFAHGGGLYDAVRPAYPVDAVDFLVPAGARDAVDLGAGTGILTVELAARGLRTTAVDPSEDMLAQLRLKSRPIRTVLATAEDTSLPTESFDVATAAQAWHWVDVPAASAEAARILRPRGRLALIWNQLDVTVPWVHRLSRIMHAGDVHRPDFVPDIGPDFTPWESMDLQWEQQVTPELLIELAKSRSYYLRAEAPIRARVEGNLSWYLHEHLGHHPGEQLGLPYFTHAWRAHRR</sequence>
<dbReference type="InterPro" id="IPR029063">
    <property type="entry name" value="SAM-dependent_MTases_sf"/>
</dbReference>
<dbReference type="Gene3D" id="3.40.50.150">
    <property type="entry name" value="Vaccinia Virus protein VP39"/>
    <property type="match status" value="1"/>
</dbReference>
<dbReference type="InterPro" id="IPR013216">
    <property type="entry name" value="Methyltransf_11"/>
</dbReference>
<dbReference type="Pfam" id="PF08241">
    <property type="entry name" value="Methyltransf_11"/>
    <property type="match status" value="1"/>
</dbReference>
<dbReference type="AlphaFoldDB" id="A0A1R4G0R6"/>
<keyword evidence="6" id="KW-1185">Reference proteome</keyword>
<dbReference type="CDD" id="cd02440">
    <property type="entry name" value="AdoMet_MTases"/>
    <property type="match status" value="1"/>
</dbReference>
<evidence type="ECO:0000313" key="6">
    <source>
        <dbReference type="Proteomes" id="UP000195913"/>
    </source>
</evidence>
<accession>A0A1R4G0R6</accession>
<dbReference type="EMBL" id="FUHW01000025">
    <property type="protein sequence ID" value="SJM61735.1"/>
    <property type="molecule type" value="Genomic_DNA"/>
</dbReference>
<evidence type="ECO:0000256" key="1">
    <source>
        <dbReference type="ARBA" id="ARBA00008361"/>
    </source>
</evidence>
<proteinExistence type="inferred from homology"/>
<evidence type="ECO:0000259" key="4">
    <source>
        <dbReference type="Pfam" id="PF08241"/>
    </source>
</evidence>
<gene>
    <name evidence="5" type="ORF">FM101_07005</name>
</gene>
<dbReference type="SUPFAM" id="SSF53335">
    <property type="entry name" value="S-adenosyl-L-methionine-dependent methyltransferases"/>
    <property type="match status" value="1"/>
</dbReference>
<evidence type="ECO:0000256" key="2">
    <source>
        <dbReference type="ARBA" id="ARBA00022603"/>
    </source>
</evidence>
<evidence type="ECO:0000313" key="5">
    <source>
        <dbReference type="EMBL" id="SJM61735.1"/>
    </source>
</evidence>
<protein>
    <submittedName>
        <fullName evidence="5">Methyltransferase type 11</fullName>
    </submittedName>
</protein>
<dbReference type="GO" id="GO:0032259">
    <property type="term" value="P:methylation"/>
    <property type="evidence" value="ECO:0007669"/>
    <property type="project" value="UniProtKB-KW"/>
</dbReference>
<feature type="domain" description="Methyltransferase type 11" evidence="4">
    <location>
        <begin position="63"/>
        <end position="152"/>
    </location>
</feature>
<organism evidence="5 6">
    <name type="scientific">Arthrobacter rhombi</name>
    <dbReference type="NCBI Taxonomy" id="71253"/>
    <lineage>
        <taxon>Bacteria</taxon>
        <taxon>Bacillati</taxon>
        <taxon>Actinomycetota</taxon>
        <taxon>Actinomycetes</taxon>
        <taxon>Micrococcales</taxon>
        <taxon>Micrococcaceae</taxon>
        <taxon>Arthrobacter</taxon>
    </lineage>
</organism>
<keyword evidence="2 5" id="KW-0489">Methyltransferase</keyword>
<dbReference type="GO" id="GO:0008757">
    <property type="term" value="F:S-adenosylmethionine-dependent methyltransferase activity"/>
    <property type="evidence" value="ECO:0007669"/>
    <property type="project" value="InterPro"/>
</dbReference>
<dbReference type="PANTHER" id="PTHR44942">
    <property type="entry name" value="METHYLTRANSF_11 DOMAIN-CONTAINING PROTEIN"/>
    <property type="match status" value="1"/>
</dbReference>
<name>A0A1R4G0R6_9MICC</name>
<dbReference type="PANTHER" id="PTHR44942:SF4">
    <property type="entry name" value="METHYLTRANSFERASE TYPE 11 DOMAIN-CONTAINING PROTEIN"/>
    <property type="match status" value="1"/>
</dbReference>
<dbReference type="Proteomes" id="UP000195913">
    <property type="component" value="Unassembled WGS sequence"/>
</dbReference>
<evidence type="ECO:0000256" key="3">
    <source>
        <dbReference type="ARBA" id="ARBA00022679"/>
    </source>
</evidence>
<comment type="similarity">
    <text evidence="1">Belongs to the methyltransferase superfamily.</text>
</comment>